<feature type="binding site" evidence="15">
    <location>
        <position position="213"/>
    </location>
    <ligand>
        <name>Ca(2+)</name>
        <dbReference type="ChEBI" id="CHEBI:29108"/>
        <label>2</label>
    </ligand>
</feature>
<dbReference type="InterPro" id="IPR002016">
    <property type="entry name" value="Haem_peroxidase"/>
</dbReference>
<keyword evidence="8 18" id="KW-0560">Oxidoreductase</keyword>
<evidence type="ECO:0000313" key="20">
    <source>
        <dbReference type="EMBL" id="KAF8406478.1"/>
    </source>
</evidence>
<organism evidence="20 21">
    <name type="scientific">Tetracentron sinense</name>
    <name type="common">Spur-leaf</name>
    <dbReference type="NCBI Taxonomy" id="13715"/>
    <lineage>
        <taxon>Eukaryota</taxon>
        <taxon>Viridiplantae</taxon>
        <taxon>Streptophyta</taxon>
        <taxon>Embryophyta</taxon>
        <taxon>Tracheophyta</taxon>
        <taxon>Spermatophyta</taxon>
        <taxon>Magnoliopsida</taxon>
        <taxon>Trochodendrales</taxon>
        <taxon>Trochodendraceae</taxon>
        <taxon>Tetracentron</taxon>
    </lineage>
</organism>
<keyword evidence="9 15" id="KW-0408">Iron</keyword>
<protein>
    <recommendedName>
        <fullName evidence="3 18">Peroxidase</fullName>
        <ecNumber evidence="3 18">1.11.1.7</ecNumber>
    </recommendedName>
</protein>
<dbReference type="PROSITE" id="PS00435">
    <property type="entry name" value="PEROXIDASE_1"/>
    <property type="match status" value="1"/>
</dbReference>
<evidence type="ECO:0000256" key="12">
    <source>
        <dbReference type="ARBA" id="ARBA00023324"/>
    </source>
</evidence>
<evidence type="ECO:0000256" key="17">
    <source>
        <dbReference type="PIRSR" id="PIRSR600823-5"/>
    </source>
</evidence>
<feature type="binding site" description="axial binding residue" evidence="15">
    <location>
        <position position="212"/>
    </location>
    <ligand>
        <name>heme b</name>
        <dbReference type="ChEBI" id="CHEBI:60344"/>
    </ligand>
    <ligandPart>
        <name>Fe</name>
        <dbReference type="ChEBI" id="CHEBI:18248"/>
    </ligandPart>
</feature>
<evidence type="ECO:0000256" key="16">
    <source>
        <dbReference type="PIRSR" id="PIRSR600823-4"/>
    </source>
</evidence>
<feature type="chain" id="PRO_5033106166" description="Peroxidase" evidence="18">
    <location>
        <begin position="26"/>
        <end position="346"/>
    </location>
</feature>
<feature type="site" description="Transition state stabilizer" evidence="16">
    <location>
        <position position="81"/>
    </location>
</feature>
<dbReference type="PANTHER" id="PTHR31388">
    <property type="entry name" value="PEROXIDASE 72-RELATED"/>
    <property type="match status" value="1"/>
</dbReference>
<dbReference type="InterPro" id="IPR000823">
    <property type="entry name" value="Peroxidase_pln"/>
</dbReference>
<dbReference type="GO" id="GO:0005576">
    <property type="term" value="C:extracellular region"/>
    <property type="evidence" value="ECO:0007669"/>
    <property type="project" value="UniProtKB-SubCell"/>
</dbReference>
<evidence type="ECO:0000256" key="1">
    <source>
        <dbReference type="ARBA" id="ARBA00000189"/>
    </source>
</evidence>
<comment type="similarity">
    <text evidence="2">Belongs to the peroxidase family. Ascorbate peroxidase subfamily.</text>
</comment>
<feature type="disulfide bond" evidence="17">
    <location>
        <begin position="87"/>
        <end position="92"/>
    </location>
</feature>
<comment type="similarity">
    <text evidence="18">Belongs to the peroxidase family. Classical plant (class III) peroxidase subfamily.</text>
</comment>
<feature type="binding site" evidence="14">
    <location>
        <position position="182"/>
    </location>
    <ligand>
        <name>substrate</name>
    </ligand>
</feature>
<feature type="binding site" evidence="15">
    <location>
        <position position="272"/>
    </location>
    <ligand>
        <name>Ca(2+)</name>
        <dbReference type="ChEBI" id="CHEBI:29108"/>
        <label>2</label>
    </ligand>
</feature>
<accession>A0A834ZJR3</accession>
<dbReference type="GO" id="GO:0042744">
    <property type="term" value="P:hydrogen peroxide catabolic process"/>
    <property type="evidence" value="ECO:0007669"/>
    <property type="project" value="UniProtKB-KW"/>
</dbReference>
<evidence type="ECO:0000256" key="14">
    <source>
        <dbReference type="PIRSR" id="PIRSR600823-2"/>
    </source>
</evidence>
<evidence type="ECO:0000256" key="11">
    <source>
        <dbReference type="ARBA" id="ARBA00023180"/>
    </source>
</evidence>
<keyword evidence="4 18" id="KW-0575">Peroxidase</keyword>
<dbReference type="FunFam" id="1.10.520.10:FF:000001">
    <property type="entry name" value="Peroxidase"/>
    <property type="match status" value="1"/>
</dbReference>
<evidence type="ECO:0000256" key="2">
    <source>
        <dbReference type="ARBA" id="ARBA00006873"/>
    </source>
</evidence>
<dbReference type="PROSITE" id="PS00436">
    <property type="entry name" value="PEROXIDASE_2"/>
    <property type="match status" value="1"/>
</dbReference>
<dbReference type="EC" id="1.11.1.7" evidence="3 18"/>
<dbReference type="GO" id="GO:0046872">
    <property type="term" value="F:metal ion binding"/>
    <property type="evidence" value="ECO:0007669"/>
    <property type="project" value="UniProtKB-UniRule"/>
</dbReference>
<evidence type="ECO:0000256" key="9">
    <source>
        <dbReference type="ARBA" id="ARBA00023004"/>
    </source>
</evidence>
<feature type="binding site" evidence="15">
    <location>
        <position position="89"/>
    </location>
    <ligand>
        <name>Ca(2+)</name>
        <dbReference type="ChEBI" id="CHEBI:29108"/>
        <label>1</label>
    </ligand>
</feature>
<dbReference type="Gene3D" id="1.10.420.10">
    <property type="entry name" value="Peroxidase, domain 2"/>
    <property type="match status" value="1"/>
</dbReference>
<evidence type="ECO:0000256" key="5">
    <source>
        <dbReference type="ARBA" id="ARBA00022617"/>
    </source>
</evidence>
<dbReference type="InterPro" id="IPR019794">
    <property type="entry name" value="Peroxidases_AS"/>
</dbReference>
<comment type="subcellular location">
    <subcellularLocation>
        <location evidence="18">Secreted</location>
    </subcellularLocation>
</comment>
<dbReference type="PANTHER" id="PTHR31388:SF164">
    <property type="entry name" value="PEROXIDASE 9"/>
    <property type="match status" value="1"/>
</dbReference>
<dbReference type="Proteomes" id="UP000655225">
    <property type="component" value="Unassembled WGS sequence"/>
</dbReference>
<feature type="binding site" evidence="15">
    <location>
        <position position="86"/>
    </location>
    <ligand>
        <name>Ca(2+)</name>
        <dbReference type="ChEBI" id="CHEBI:29108"/>
        <label>1</label>
    </ligand>
</feature>
<dbReference type="PROSITE" id="PS50873">
    <property type="entry name" value="PEROXIDASE_4"/>
    <property type="match status" value="1"/>
</dbReference>
<dbReference type="SUPFAM" id="SSF48113">
    <property type="entry name" value="Heme-dependent peroxidases"/>
    <property type="match status" value="1"/>
</dbReference>
<comment type="cofactor">
    <cofactor evidence="15 18">
        <name>heme b</name>
        <dbReference type="ChEBI" id="CHEBI:60344"/>
    </cofactor>
    <text evidence="15 18">Binds 1 heme b (iron(II)-protoporphyrin IX) group per subunit.</text>
</comment>
<sequence length="346" mass="38116">MTFLVGKSMDLIMLMVFLSSTLSLAHPGFTFDWFGGGNGGGYYGLFPEFYQYSCPQANDIVMSVLEKAISKEPRMAASLLRLHFHDCFVQGCDASILLDDSTTIVSEKRSNPNRNSIRGFEVIDEIKARLEEACPQIVSCADILALAARGSTVLSGGPYWELPLGRKDSKTASLSGSNNNIPAPNSTLPNLITFFNRQGLDEVDLVALSGSHTIGVARCVSFRQRLYNQNGNNQPDETLERTYHYSLTSVCPQSGGDNNISPLDFASPAKFDNTYFKLILWGKGLLNSDEVLLTGNVGKTMELVKSYAKDEGLFFNQFAKSMVKMGYISPLTGYNGEVRKNCRRIN</sequence>
<dbReference type="PRINTS" id="PR00458">
    <property type="entry name" value="PEROXIDASE"/>
</dbReference>
<feature type="domain" description="Plant heme peroxidase family profile" evidence="19">
    <location>
        <begin position="44"/>
        <end position="346"/>
    </location>
</feature>
<feature type="disulfide bond" evidence="17">
    <location>
        <begin position="219"/>
        <end position="251"/>
    </location>
</feature>
<dbReference type="EMBL" id="JABCRI010000005">
    <property type="protein sequence ID" value="KAF8406478.1"/>
    <property type="molecule type" value="Genomic_DNA"/>
</dbReference>
<feature type="disulfide bond" evidence="17">
    <location>
        <begin position="140"/>
        <end position="342"/>
    </location>
</feature>
<evidence type="ECO:0000256" key="18">
    <source>
        <dbReference type="RuleBase" id="RU362060"/>
    </source>
</evidence>
<comment type="cofactor">
    <cofactor evidence="15 18">
        <name>Ca(2+)</name>
        <dbReference type="ChEBI" id="CHEBI:29108"/>
    </cofactor>
    <text evidence="15 18">Binds 2 calcium ions per subunit.</text>
</comment>
<comment type="caution">
    <text evidence="20">The sequence shown here is derived from an EMBL/GenBank/DDBJ whole genome shotgun (WGS) entry which is preliminary data.</text>
</comment>
<feature type="active site" description="Proton acceptor" evidence="13">
    <location>
        <position position="85"/>
    </location>
</feature>
<evidence type="ECO:0000256" key="10">
    <source>
        <dbReference type="ARBA" id="ARBA00023157"/>
    </source>
</evidence>
<feature type="signal peptide" evidence="18">
    <location>
        <begin position="1"/>
        <end position="25"/>
    </location>
</feature>
<keyword evidence="10 17" id="KW-1015">Disulfide bond</keyword>
<evidence type="ECO:0000256" key="8">
    <source>
        <dbReference type="ARBA" id="ARBA00023002"/>
    </source>
</evidence>
<keyword evidence="11" id="KW-0325">Glycoprotein</keyword>
<keyword evidence="7 15" id="KW-0106">Calcium</keyword>
<comment type="function">
    <text evidence="18">Removal of H(2)O(2), oxidation of toxic reductants, biosynthesis and degradation of lignin, suberization, auxin catabolism, response to environmental stresses such as wounding, pathogen attack and oxidative stress.</text>
</comment>
<name>A0A834ZJR3_TETSI</name>
<keyword evidence="18" id="KW-0964">Secreted</keyword>
<evidence type="ECO:0000256" key="3">
    <source>
        <dbReference type="ARBA" id="ARBA00012313"/>
    </source>
</evidence>
<dbReference type="OMA" id="TYYNGLK"/>
<keyword evidence="12 18" id="KW-0376">Hydrogen peroxide</keyword>
<dbReference type="InterPro" id="IPR010255">
    <property type="entry name" value="Haem_peroxidase_sf"/>
</dbReference>
<evidence type="ECO:0000256" key="4">
    <source>
        <dbReference type="ARBA" id="ARBA00022559"/>
    </source>
</evidence>
<feature type="binding site" evidence="15">
    <location>
        <position position="264"/>
    </location>
    <ligand>
        <name>Ca(2+)</name>
        <dbReference type="ChEBI" id="CHEBI:29108"/>
        <label>2</label>
    </ligand>
</feature>
<dbReference type="AlphaFoldDB" id="A0A834ZJR3"/>
<evidence type="ECO:0000256" key="15">
    <source>
        <dbReference type="PIRSR" id="PIRSR600823-3"/>
    </source>
</evidence>
<reference evidence="20 21" key="1">
    <citation type="submission" date="2020-04" db="EMBL/GenBank/DDBJ databases">
        <title>Plant Genome Project.</title>
        <authorList>
            <person name="Zhang R.-G."/>
        </authorList>
    </citation>
    <scope>NUCLEOTIDE SEQUENCE [LARGE SCALE GENOMIC DNA]</scope>
    <source>
        <strain evidence="20">YNK0</strain>
        <tissue evidence="20">Leaf</tissue>
    </source>
</reference>
<feature type="disulfide bond" evidence="17">
    <location>
        <begin position="54"/>
        <end position="134"/>
    </location>
</feature>
<feature type="binding site" evidence="15">
    <location>
        <position position="93"/>
    </location>
    <ligand>
        <name>Ca(2+)</name>
        <dbReference type="ChEBI" id="CHEBI:29108"/>
        <label>1</label>
    </ligand>
</feature>
<proteinExistence type="inferred from homology"/>
<dbReference type="OrthoDB" id="2113341at2759"/>
<feature type="binding site" evidence="15">
    <location>
        <position position="95"/>
    </location>
    <ligand>
        <name>Ca(2+)</name>
        <dbReference type="ChEBI" id="CHEBI:29108"/>
        <label>1</label>
    </ligand>
</feature>
<evidence type="ECO:0000259" key="19">
    <source>
        <dbReference type="PROSITE" id="PS50873"/>
    </source>
</evidence>
<keyword evidence="21" id="KW-1185">Reference proteome</keyword>
<evidence type="ECO:0000313" key="21">
    <source>
        <dbReference type="Proteomes" id="UP000655225"/>
    </source>
</evidence>
<dbReference type="GO" id="GO:0140825">
    <property type="term" value="F:lactoperoxidase activity"/>
    <property type="evidence" value="ECO:0007669"/>
    <property type="project" value="UniProtKB-EC"/>
</dbReference>
<comment type="catalytic activity">
    <reaction evidence="1 18">
        <text>2 a phenolic donor + H2O2 = 2 a phenolic radical donor + 2 H2O</text>
        <dbReference type="Rhea" id="RHEA:56136"/>
        <dbReference type="ChEBI" id="CHEBI:15377"/>
        <dbReference type="ChEBI" id="CHEBI:16240"/>
        <dbReference type="ChEBI" id="CHEBI:139520"/>
        <dbReference type="ChEBI" id="CHEBI:139521"/>
        <dbReference type="EC" id="1.11.1.7"/>
    </reaction>
</comment>
<dbReference type="CDD" id="cd00693">
    <property type="entry name" value="secretory_peroxidase"/>
    <property type="match status" value="1"/>
</dbReference>
<evidence type="ECO:0000256" key="13">
    <source>
        <dbReference type="PIRSR" id="PIRSR600823-1"/>
    </source>
</evidence>
<evidence type="ECO:0000256" key="7">
    <source>
        <dbReference type="ARBA" id="ARBA00022837"/>
    </source>
</evidence>
<keyword evidence="5 18" id="KW-0349">Heme</keyword>
<dbReference type="GO" id="GO:0020037">
    <property type="term" value="F:heme binding"/>
    <property type="evidence" value="ECO:0007669"/>
    <property type="project" value="UniProtKB-UniRule"/>
</dbReference>
<dbReference type="Gene3D" id="1.10.520.10">
    <property type="match status" value="1"/>
</dbReference>
<dbReference type="InterPro" id="IPR019793">
    <property type="entry name" value="Peroxidases_heam-ligand_BS"/>
</dbReference>
<feature type="binding site" evidence="15">
    <location>
        <position position="107"/>
    </location>
    <ligand>
        <name>Ca(2+)</name>
        <dbReference type="ChEBI" id="CHEBI:29108"/>
        <label>1</label>
    </ligand>
</feature>
<dbReference type="Pfam" id="PF00141">
    <property type="entry name" value="peroxidase"/>
    <property type="match status" value="1"/>
</dbReference>
<dbReference type="FunFam" id="1.10.420.10:FF:000001">
    <property type="entry name" value="Peroxidase"/>
    <property type="match status" value="1"/>
</dbReference>
<gene>
    <name evidence="20" type="ORF">HHK36_008566</name>
</gene>
<feature type="binding site" evidence="15">
    <location>
        <position position="91"/>
    </location>
    <ligand>
        <name>Ca(2+)</name>
        <dbReference type="ChEBI" id="CHEBI:29108"/>
        <label>1</label>
    </ligand>
</feature>
<dbReference type="PRINTS" id="PR00461">
    <property type="entry name" value="PLPEROXIDASE"/>
</dbReference>
<evidence type="ECO:0000256" key="6">
    <source>
        <dbReference type="ARBA" id="ARBA00022723"/>
    </source>
</evidence>
<dbReference type="GO" id="GO:0006979">
    <property type="term" value="P:response to oxidative stress"/>
    <property type="evidence" value="ECO:0007669"/>
    <property type="project" value="UniProtKB-UniRule"/>
</dbReference>
<keyword evidence="6 15" id="KW-0479">Metal-binding</keyword>
<keyword evidence="18" id="KW-0732">Signal</keyword>
<dbReference type="InterPro" id="IPR033905">
    <property type="entry name" value="Secretory_peroxidase"/>
</dbReference>